<evidence type="ECO:0000256" key="2">
    <source>
        <dbReference type="ARBA" id="ARBA00022801"/>
    </source>
</evidence>
<keyword evidence="2 4" id="KW-0378">Hydrolase</keyword>
<dbReference type="GO" id="GO:0005975">
    <property type="term" value="P:carbohydrate metabolic process"/>
    <property type="evidence" value="ECO:0007669"/>
    <property type="project" value="InterPro"/>
</dbReference>
<dbReference type="AlphaFoldDB" id="A0A7X2Z4L4"/>
<dbReference type="EMBL" id="WNZW01000008">
    <property type="protein sequence ID" value="MUG46928.1"/>
    <property type="molecule type" value="Genomic_DNA"/>
</dbReference>
<dbReference type="SUPFAM" id="SSF48208">
    <property type="entry name" value="Six-hairpin glycosidases"/>
    <property type="match status" value="1"/>
</dbReference>
<gene>
    <name evidence="4" type="ORF">GNP95_18295</name>
</gene>
<dbReference type="RefSeq" id="WP_155612298.1">
    <property type="nucleotide sequence ID" value="NZ_WNZW01000008.1"/>
</dbReference>
<evidence type="ECO:0000313" key="5">
    <source>
        <dbReference type="Proteomes" id="UP000447876"/>
    </source>
</evidence>
<dbReference type="InterPro" id="IPR012341">
    <property type="entry name" value="6hp_glycosidase-like_sf"/>
</dbReference>
<dbReference type="InterPro" id="IPR002037">
    <property type="entry name" value="Glyco_hydro_8"/>
</dbReference>
<dbReference type="Proteomes" id="UP000447876">
    <property type="component" value="Unassembled WGS sequence"/>
</dbReference>
<dbReference type="InterPro" id="IPR008928">
    <property type="entry name" value="6-hairpin_glycosidase_sf"/>
</dbReference>
<evidence type="ECO:0000256" key="3">
    <source>
        <dbReference type="ARBA" id="ARBA00023295"/>
    </source>
</evidence>
<protein>
    <submittedName>
        <fullName evidence="4">Glycosyl hydrolase</fullName>
    </submittedName>
</protein>
<dbReference type="Pfam" id="PF01270">
    <property type="entry name" value="Glyco_hydro_8"/>
    <property type="match status" value="1"/>
</dbReference>
<comment type="caution">
    <text evidence="4">The sequence shown here is derived from an EMBL/GenBank/DDBJ whole genome shotgun (WGS) entry which is preliminary data.</text>
</comment>
<proteinExistence type="inferred from homology"/>
<reference evidence="4 5" key="1">
    <citation type="submission" date="2019-11" db="EMBL/GenBank/DDBJ databases">
        <title>Draft genome sequences of five Paenibacillus species of dairy origin.</title>
        <authorList>
            <person name="Olajide A.M."/>
            <person name="Chen S."/>
            <person name="Lapointe G."/>
        </authorList>
    </citation>
    <scope>NUCLEOTIDE SEQUENCE [LARGE SCALE GENOMIC DNA]</scope>
    <source>
        <strain evidence="4 5">12CR55</strain>
    </source>
</reference>
<evidence type="ECO:0000256" key="1">
    <source>
        <dbReference type="ARBA" id="ARBA00009209"/>
    </source>
</evidence>
<dbReference type="GO" id="GO:0004553">
    <property type="term" value="F:hydrolase activity, hydrolyzing O-glycosyl compounds"/>
    <property type="evidence" value="ECO:0007669"/>
    <property type="project" value="InterPro"/>
</dbReference>
<dbReference type="Gene3D" id="1.50.10.10">
    <property type="match status" value="1"/>
</dbReference>
<name>A0A7X2Z4L4_9BACL</name>
<organism evidence="4 5">
    <name type="scientific">Paenibacillus woosongensis</name>
    <dbReference type="NCBI Taxonomy" id="307580"/>
    <lineage>
        <taxon>Bacteria</taxon>
        <taxon>Bacillati</taxon>
        <taxon>Bacillota</taxon>
        <taxon>Bacilli</taxon>
        <taxon>Bacillales</taxon>
        <taxon>Paenibacillaceae</taxon>
        <taxon>Paenibacillus</taxon>
    </lineage>
</organism>
<dbReference type="OrthoDB" id="1779554at2"/>
<sequence length="367" mass="41616">MTVRHYSWTKLLMVFMIVILGLSAAAGVYSKGEAVKRAGSSTEEFITKHMTNANGTLATYLQPGASTDPDIVAGREALSESLGFWMQYAVKKRDQALFERSYEVLNSRFLTSEKYIVWKIESDGRVKVNTNALGDDFRIIGSLIEASQLWKRDEYLAAAREISDTLQMHVQNNGYFVDFHDFARDESPATLSLVYVDIAVLRLMKDHQLIDSGTYEQYVRLLSEMPDDGVFFPVTFDVQKQKYAYGDEVNLIDQLMIGIHRAELGKKPAPLISFLKKELRQQKSIKGRYNRATRMAEVSYESPSVYGLAILLALECGDKEWAKQLNKQMVSLKNKDTSYSGGYVFNKNTHFFDNILPLLAETAMQNP</sequence>
<comment type="similarity">
    <text evidence="1">Belongs to the glycosyl hydrolase 8 (cellulase D) family.</text>
</comment>
<keyword evidence="3" id="KW-0326">Glycosidase</keyword>
<evidence type="ECO:0000313" key="4">
    <source>
        <dbReference type="EMBL" id="MUG46928.1"/>
    </source>
</evidence>
<accession>A0A7X2Z4L4</accession>